<dbReference type="RefSeq" id="WP_057719801.1">
    <property type="nucleotide sequence ID" value="NZ_CAKOCK010000002.1"/>
</dbReference>
<reference evidence="1 2" key="1">
    <citation type="submission" date="2019-01" db="EMBL/GenBank/DDBJ databases">
        <title>Whole genome sequence of Lactococcus lactis isolated from cow milk.</title>
        <authorList>
            <person name="Sundararaman A."/>
            <person name="Tamang J.-P."/>
            <person name="Halami P."/>
        </authorList>
    </citation>
    <scope>NUCLEOTIDE SEQUENCE [LARGE SCALE GENOMIC DNA]</scope>
    <source>
        <strain evidence="1 2">C2D</strain>
    </source>
</reference>
<protein>
    <submittedName>
        <fullName evidence="1">DUF3173 domain-containing protein</fullName>
    </submittedName>
</protein>
<dbReference type="InterPro" id="IPR021512">
    <property type="entry name" value="DUF3173"/>
</dbReference>
<evidence type="ECO:0000313" key="1">
    <source>
        <dbReference type="EMBL" id="RWR49686.1"/>
    </source>
</evidence>
<organism evidence="1 2">
    <name type="scientific">Lactococcus lactis</name>
    <dbReference type="NCBI Taxonomy" id="1358"/>
    <lineage>
        <taxon>Bacteria</taxon>
        <taxon>Bacillati</taxon>
        <taxon>Bacillota</taxon>
        <taxon>Bacilli</taxon>
        <taxon>Lactobacillales</taxon>
        <taxon>Streptococcaceae</taxon>
        <taxon>Lactococcus</taxon>
    </lineage>
</organism>
<name>A0A2A9IC61_9LACT</name>
<dbReference type="Pfam" id="PF11372">
    <property type="entry name" value="DUF3173"/>
    <property type="match status" value="1"/>
</dbReference>
<accession>A0A2A9IC61</accession>
<comment type="caution">
    <text evidence="1">The sequence shown here is derived from an EMBL/GenBank/DDBJ whole genome shotgun (WGS) entry which is preliminary data.</text>
</comment>
<dbReference type="EMBL" id="SAXH01000001">
    <property type="protein sequence ID" value="RWR49686.1"/>
    <property type="molecule type" value="Genomic_DNA"/>
</dbReference>
<evidence type="ECO:0000313" key="2">
    <source>
        <dbReference type="Proteomes" id="UP000285859"/>
    </source>
</evidence>
<proteinExistence type="predicted"/>
<dbReference type="AlphaFoldDB" id="A0A2A9IC61"/>
<gene>
    <name evidence="1" type="ORF">EO246_00800</name>
</gene>
<sequence length="72" mass="8248">MNIITKDEIIEQTGMTKSVASRIIREGKQEMVKKGYPFYNNKRLNFCPLEVVNKMLGLELKGNEYHAIKSAS</sequence>
<dbReference type="Proteomes" id="UP000285859">
    <property type="component" value="Unassembled WGS sequence"/>
</dbReference>